<keyword evidence="1" id="KW-0949">S-adenosyl-L-methionine</keyword>
<evidence type="ECO:0000313" key="4">
    <source>
        <dbReference type="EMBL" id="PFK33507.1"/>
    </source>
</evidence>
<evidence type="ECO:0000313" key="5">
    <source>
        <dbReference type="Proteomes" id="UP000242656"/>
    </source>
</evidence>
<dbReference type="InterPro" id="IPR036414">
    <property type="entry name" value="YaeB_N_sf"/>
</dbReference>
<dbReference type="Pfam" id="PF01980">
    <property type="entry name" value="TrmO_N"/>
    <property type="match status" value="1"/>
</dbReference>
<protein>
    <submittedName>
        <fullName evidence="4">tRNA (N6-threonylcarbamoyladenosine(37)-N6)-methyltransferase TrmO</fullName>
    </submittedName>
</protein>
<dbReference type="GO" id="GO:0008168">
    <property type="term" value="F:methyltransferase activity"/>
    <property type="evidence" value="ECO:0007669"/>
    <property type="project" value="UniProtKB-KW"/>
</dbReference>
<accession>A0A2B0LNM9</accession>
<reference evidence="4 5" key="1">
    <citation type="submission" date="2017-09" db="EMBL/GenBank/DDBJ databases">
        <title>Large-scale bioinformatics analysis of Bacillus genomes uncovers conserved roles of natural products in bacterial physiology.</title>
        <authorList>
            <consortium name="Agbiome Team Llc"/>
            <person name="Bleich R.M."/>
            <person name="Grubbs K.J."/>
            <person name="Santa Maria K.C."/>
            <person name="Allen S.E."/>
            <person name="Farag S."/>
            <person name="Shank E.A."/>
            <person name="Bowers A."/>
        </authorList>
    </citation>
    <scope>NUCLEOTIDE SEQUENCE [LARGE SCALE GENOMIC DNA]</scope>
    <source>
        <strain evidence="4 5">AFS083043</strain>
    </source>
</reference>
<sequence length="157" mass="18281">MFSLQPIAFVHNERKMIRDDEWGDVQSFITLIESYAEESILGIESFSHIEVIFYFHKVTDEQIQYSARHPRNNKEYPKVGIFAQRGKNRPNRLGATIVKVVRREGKSIVVEGLDAIDGTPILDIKPVMREFVPNDEIKQPEWATDIMKEYWKGSEIK</sequence>
<dbReference type="SUPFAM" id="SSF118196">
    <property type="entry name" value="YaeB-like"/>
    <property type="match status" value="1"/>
</dbReference>
<dbReference type="CDD" id="cd09281">
    <property type="entry name" value="UPF0066"/>
    <property type="match status" value="1"/>
</dbReference>
<keyword evidence="4" id="KW-0808">Transferase</keyword>
<feature type="domain" description="TsaA-like" evidence="3">
    <location>
        <begin position="4"/>
        <end position="136"/>
    </location>
</feature>
<comment type="similarity">
    <text evidence="2">Belongs to the tRNA methyltransferase O family.</text>
</comment>
<proteinExistence type="inferred from homology"/>
<dbReference type="PANTHER" id="PTHR12818:SF0">
    <property type="entry name" value="TRNA (ADENINE(37)-N6)-METHYLTRANSFERASE"/>
    <property type="match status" value="1"/>
</dbReference>
<dbReference type="EMBL" id="NUWN01000077">
    <property type="protein sequence ID" value="PFK33507.1"/>
    <property type="molecule type" value="Genomic_DNA"/>
</dbReference>
<dbReference type="RefSeq" id="WP_098491993.1">
    <property type="nucleotide sequence ID" value="NZ_NUWN01000077.1"/>
</dbReference>
<keyword evidence="4" id="KW-0489">Methyltransferase</keyword>
<name>A0A2B0LNM9_BACCE</name>
<evidence type="ECO:0000256" key="1">
    <source>
        <dbReference type="ARBA" id="ARBA00022691"/>
    </source>
</evidence>
<gene>
    <name evidence="4" type="primary">tsaA</name>
    <name evidence="4" type="ORF">COI93_18345</name>
</gene>
<dbReference type="AlphaFoldDB" id="A0A2B0LNM9"/>
<dbReference type="Gene3D" id="2.40.30.70">
    <property type="entry name" value="YaeB-like"/>
    <property type="match status" value="1"/>
</dbReference>
<dbReference type="GO" id="GO:0032259">
    <property type="term" value="P:methylation"/>
    <property type="evidence" value="ECO:0007669"/>
    <property type="project" value="UniProtKB-KW"/>
</dbReference>
<dbReference type="Proteomes" id="UP000242656">
    <property type="component" value="Unassembled WGS sequence"/>
</dbReference>
<dbReference type="NCBIfam" id="TIGR00104">
    <property type="entry name" value="tRNA_TsaA"/>
    <property type="match status" value="1"/>
</dbReference>
<dbReference type="InterPro" id="IPR023370">
    <property type="entry name" value="TrmO-like_N"/>
</dbReference>
<dbReference type="InterPro" id="IPR040372">
    <property type="entry name" value="YaeB-like"/>
</dbReference>
<dbReference type="PANTHER" id="PTHR12818">
    <property type="entry name" value="TRNA (ADENINE(37)-N6)-METHYLTRANSFERASE"/>
    <property type="match status" value="1"/>
</dbReference>
<comment type="caution">
    <text evidence="4">The sequence shown here is derived from an EMBL/GenBank/DDBJ whole genome shotgun (WGS) entry which is preliminary data.</text>
</comment>
<dbReference type="InterPro" id="IPR036413">
    <property type="entry name" value="YaeB-like_sf"/>
</dbReference>
<dbReference type="PROSITE" id="PS51668">
    <property type="entry name" value="TSAA_2"/>
    <property type="match status" value="1"/>
</dbReference>
<evidence type="ECO:0000259" key="3">
    <source>
        <dbReference type="PROSITE" id="PS51668"/>
    </source>
</evidence>
<organism evidence="4 5">
    <name type="scientific">Bacillus cereus</name>
    <dbReference type="NCBI Taxonomy" id="1396"/>
    <lineage>
        <taxon>Bacteria</taxon>
        <taxon>Bacillati</taxon>
        <taxon>Bacillota</taxon>
        <taxon>Bacilli</taxon>
        <taxon>Bacillales</taxon>
        <taxon>Bacillaceae</taxon>
        <taxon>Bacillus</taxon>
        <taxon>Bacillus cereus group</taxon>
    </lineage>
</organism>
<evidence type="ECO:0000256" key="2">
    <source>
        <dbReference type="ARBA" id="ARBA00033753"/>
    </source>
</evidence>